<keyword evidence="3" id="KW-0732">Signal</keyword>
<dbReference type="PANTHER" id="PTHR12236:SF75">
    <property type="entry name" value="CUTICULAR PROTEIN 62BB, ISOFORM A"/>
    <property type="match status" value="1"/>
</dbReference>
<dbReference type="GO" id="GO:0031012">
    <property type="term" value="C:extracellular matrix"/>
    <property type="evidence" value="ECO:0007669"/>
    <property type="project" value="TreeGrafter"/>
</dbReference>
<reference evidence="4" key="1">
    <citation type="submission" date="2017-09" db="EMBL/GenBank/DDBJ databases">
        <authorList>
            <person name="Ehlers B."/>
            <person name="Leendertz F.H."/>
        </authorList>
    </citation>
    <scope>NUCLEOTIDE SEQUENCE</scope>
    <source>
        <strain evidence="4">NlugCpr45</strain>
    </source>
</reference>
<dbReference type="OrthoDB" id="6510765at2759"/>
<feature type="signal peptide" evidence="3">
    <location>
        <begin position="1"/>
        <end position="19"/>
    </location>
</feature>
<dbReference type="GO" id="GO:0042302">
    <property type="term" value="F:structural constituent of cuticle"/>
    <property type="evidence" value="ECO:0007669"/>
    <property type="project" value="UniProtKB-UniRule"/>
</dbReference>
<evidence type="ECO:0000256" key="2">
    <source>
        <dbReference type="PROSITE-ProRule" id="PRU00497"/>
    </source>
</evidence>
<sequence length="133" mass="15024">MAAYQIAFVALMMAVHALAQYHHAPAYHHEEEHYAPPKYEFEYAVKDDHTYDIKSQKEARDGDHVTGVYTLLQPDGRTRIVEYSSDKKTGFIANVHYEGEAKPYAPAPKYAAAPSYAAPKYAPAPAYAPHKYY</sequence>
<proteinExistence type="evidence at transcript level"/>
<dbReference type="Pfam" id="PF00379">
    <property type="entry name" value="Chitin_bind_4"/>
    <property type="match status" value="1"/>
</dbReference>
<dbReference type="PROSITE" id="PS51155">
    <property type="entry name" value="CHIT_BIND_RR_2"/>
    <property type="match status" value="1"/>
</dbReference>
<evidence type="ECO:0000256" key="3">
    <source>
        <dbReference type="SAM" id="SignalP"/>
    </source>
</evidence>
<dbReference type="InterPro" id="IPR051217">
    <property type="entry name" value="Insect_Cuticle_Struc_Prot"/>
</dbReference>
<dbReference type="PANTHER" id="PTHR12236">
    <property type="entry name" value="STRUCTURAL CONTITUENT OF CUTICLE"/>
    <property type="match status" value="1"/>
</dbReference>
<dbReference type="GO" id="GO:0005615">
    <property type="term" value="C:extracellular space"/>
    <property type="evidence" value="ECO:0007669"/>
    <property type="project" value="TreeGrafter"/>
</dbReference>
<organism evidence="4">
    <name type="scientific">Nilaparvata lugens</name>
    <name type="common">Brown planthopper</name>
    <dbReference type="NCBI Taxonomy" id="108931"/>
    <lineage>
        <taxon>Eukaryota</taxon>
        <taxon>Metazoa</taxon>
        <taxon>Ecdysozoa</taxon>
        <taxon>Arthropoda</taxon>
        <taxon>Hexapoda</taxon>
        <taxon>Insecta</taxon>
        <taxon>Pterygota</taxon>
        <taxon>Neoptera</taxon>
        <taxon>Paraneoptera</taxon>
        <taxon>Hemiptera</taxon>
        <taxon>Auchenorrhyncha</taxon>
        <taxon>Fulgoroidea</taxon>
        <taxon>Delphacidae</taxon>
        <taxon>Delphacinae</taxon>
        <taxon>Nilaparvata</taxon>
    </lineage>
</organism>
<reference evidence="4" key="2">
    <citation type="journal article" date="2018" name="Proc. Natl. Acad. Sci. U.S.A.">
        <title>A comprehensive omics analysis and functional survey of cuticular proteins in the brown planthopper.</title>
        <authorList>
            <person name="Pan P.L."/>
            <person name="Ye Y.X."/>
            <person name="Lou Y.H."/>
            <person name="Lu J.B."/>
            <person name="Cheng C."/>
            <person name="Shen Y."/>
            <person name="Moussian B."/>
            <person name="Zhang C.X."/>
        </authorList>
    </citation>
    <scope>NUCLEOTIDE SEQUENCE</scope>
    <source>
        <strain evidence="4">NlugCpr45</strain>
    </source>
</reference>
<name>A0A2S1ZSB1_NILLU</name>
<accession>A0A2S1ZSB1</accession>
<dbReference type="EMBL" id="MF942818">
    <property type="protein sequence ID" value="AWK28341.1"/>
    <property type="molecule type" value="mRNA"/>
</dbReference>
<dbReference type="AlphaFoldDB" id="A0A2S1ZSB1"/>
<evidence type="ECO:0000256" key="1">
    <source>
        <dbReference type="ARBA" id="ARBA00022460"/>
    </source>
</evidence>
<feature type="chain" id="PRO_5015490797" evidence="3">
    <location>
        <begin position="20"/>
        <end position="133"/>
    </location>
</feature>
<dbReference type="PRINTS" id="PR00947">
    <property type="entry name" value="CUTICLE"/>
</dbReference>
<keyword evidence="1 2" id="KW-0193">Cuticle</keyword>
<protein>
    <submittedName>
        <fullName evidence="4">Cuticular protein</fullName>
    </submittedName>
</protein>
<dbReference type="InterPro" id="IPR000618">
    <property type="entry name" value="Insect_cuticle"/>
</dbReference>
<evidence type="ECO:0000313" key="4">
    <source>
        <dbReference type="EMBL" id="AWK28341.1"/>
    </source>
</evidence>